<accession>A0A1Z4J9V4</accession>
<organism evidence="2 3">
    <name type="scientific">Leptolyngbya boryana NIES-2135</name>
    <dbReference type="NCBI Taxonomy" id="1973484"/>
    <lineage>
        <taxon>Bacteria</taxon>
        <taxon>Bacillati</taxon>
        <taxon>Cyanobacteriota</taxon>
        <taxon>Cyanophyceae</taxon>
        <taxon>Leptolyngbyales</taxon>
        <taxon>Leptolyngbyaceae</taxon>
        <taxon>Leptolyngbya group</taxon>
        <taxon>Leptolyngbya</taxon>
    </lineage>
</organism>
<proteinExistence type="predicted"/>
<dbReference type="Proteomes" id="UP000217895">
    <property type="component" value="Chromosome"/>
</dbReference>
<gene>
    <name evidence="2" type="ORF">NIES2135_02970</name>
</gene>
<feature type="compositionally biased region" description="Basic and acidic residues" evidence="1">
    <location>
        <begin position="56"/>
        <end position="66"/>
    </location>
</feature>
<dbReference type="EMBL" id="AP018203">
    <property type="protein sequence ID" value="BAY53491.1"/>
    <property type="molecule type" value="Genomic_DNA"/>
</dbReference>
<dbReference type="AlphaFoldDB" id="A0A1Z4J9V4"/>
<reference evidence="2 3" key="1">
    <citation type="submission" date="2017-06" db="EMBL/GenBank/DDBJ databases">
        <title>Genome sequencing of cyanobaciteial culture collection at National Institute for Environmental Studies (NIES).</title>
        <authorList>
            <person name="Hirose Y."/>
            <person name="Shimura Y."/>
            <person name="Fujisawa T."/>
            <person name="Nakamura Y."/>
            <person name="Kawachi M."/>
        </authorList>
    </citation>
    <scope>NUCLEOTIDE SEQUENCE [LARGE SCALE GENOMIC DNA]</scope>
    <source>
        <strain evidence="2 3">NIES-2135</strain>
    </source>
</reference>
<evidence type="ECO:0000313" key="2">
    <source>
        <dbReference type="EMBL" id="BAY53491.1"/>
    </source>
</evidence>
<sequence>MTEPTERLPSPTNDTPPKKQKIVNPDDLVYRGGTDADPRELVENPAVTPEMLNEPGDLRDDLLEED</sequence>
<keyword evidence="3" id="KW-1185">Reference proteome</keyword>
<protein>
    <submittedName>
        <fullName evidence="2">Uncharacterized protein</fullName>
    </submittedName>
</protein>
<evidence type="ECO:0000256" key="1">
    <source>
        <dbReference type="SAM" id="MobiDB-lite"/>
    </source>
</evidence>
<evidence type="ECO:0000313" key="3">
    <source>
        <dbReference type="Proteomes" id="UP000217895"/>
    </source>
</evidence>
<name>A0A1Z4J9V4_LEPBY</name>
<feature type="region of interest" description="Disordered" evidence="1">
    <location>
        <begin position="1"/>
        <end position="66"/>
    </location>
</feature>